<dbReference type="EMBL" id="FR718767">
    <property type="protein sequence ID" value="CBX74041.1"/>
    <property type="molecule type" value="Genomic_DNA"/>
</dbReference>
<proteinExistence type="predicted"/>
<name>F4N7I3_YEREN</name>
<gene>
    <name evidence="1" type="ORF">YEW_EF18100</name>
</gene>
<protein>
    <submittedName>
        <fullName evidence="1">Uncharacterized protein</fullName>
    </submittedName>
</protein>
<dbReference type="AlphaFoldDB" id="F4N7I3"/>
<sequence length="79" mass="9027">LTSCPYCRKHAQMMTGSTGLHANQARFKLHEKREEFIAGEFLLKNSLTVAADTMKLENIFCQVDTKSRYFHVDAPSSEF</sequence>
<reference evidence="1" key="1">
    <citation type="journal article" date="2011" name="BMC Genomics">
        <title>Shotgun sequencing of Yersinia enterocolitica strain W22703 (biotype 2, serotype O:9): genomic evidence for oscillation between invertebrates and mammals.</title>
        <authorList>
            <person name="Fuchs T.M."/>
            <person name="Brandt K."/>
            <person name="Starke M."/>
            <person name="Rattei T."/>
        </authorList>
    </citation>
    <scope>NUCLEOTIDE SEQUENCE</scope>
</reference>
<accession>F4N7I3</accession>
<organism evidence="1">
    <name type="scientific">Yersinia enterocolitica W22703</name>
    <dbReference type="NCBI Taxonomy" id="913028"/>
    <lineage>
        <taxon>Bacteria</taxon>
        <taxon>Pseudomonadati</taxon>
        <taxon>Pseudomonadota</taxon>
        <taxon>Gammaproteobacteria</taxon>
        <taxon>Enterobacterales</taxon>
        <taxon>Yersiniaceae</taxon>
        <taxon>Yersinia</taxon>
    </lineage>
</organism>
<evidence type="ECO:0000313" key="1">
    <source>
        <dbReference type="EMBL" id="CBX74041.1"/>
    </source>
</evidence>
<feature type="non-terminal residue" evidence="1">
    <location>
        <position position="1"/>
    </location>
</feature>